<proteinExistence type="predicted"/>
<keyword evidence="1" id="KW-0472">Membrane</keyword>
<gene>
    <name evidence="2" type="ORF">J0A66_12180</name>
</gene>
<protein>
    <submittedName>
        <fullName evidence="2">NfeD family protein</fullName>
    </submittedName>
</protein>
<evidence type="ECO:0000256" key="1">
    <source>
        <dbReference type="SAM" id="Phobius"/>
    </source>
</evidence>
<feature type="transmembrane region" description="Helical" evidence="1">
    <location>
        <begin position="12"/>
        <end position="37"/>
    </location>
</feature>
<sequence length="151" mass="16636">MDDMASHLPEALMILGLLLLAIEILVLGFSTFVLLYIGLSALVVGGMMNMDWLPISLFSAIGNVAILSAVLAMLLWRPMKRYQGYVEKKDVTNDMVGYRFNLPEDLNSGSSIPFRYSGILWQVRSSQDLAANQEVEVVRVAVGVLEVKAAE</sequence>
<feature type="transmembrane region" description="Helical" evidence="1">
    <location>
        <begin position="57"/>
        <end position="76"/>
    </location>
</feature>
<evidence type="ECO:0000313" key="3">
    <source>
        <dbReference type="Proteomes" id="UP000664654"/>
    </source>
</evidence>
<comment type="caution">
    <text evidence="2">The sequence shown here is derived from an EMBL/GenBank/DDBJ whole genome shotgun (WGS) entry which is preliminary data.</text>
</comment>
<dbReference type="PANTHER" id="PTHR33507">
    <property type="entry name" value="INNER MEMBRANE PROTEIN YBBJ"/>
    <property type="match status" value="1"/>
</dbReference>
<dbReference type="RefSeq" id="WP_206574098.1">
    <property type="nucleotide sequence ID" value="NZ_JAFKCV010000006.1"/>
</dbReference>
<dbReference type="EMBL" id="JAFKCV010000006">
    <property type="protein sequence ID" value="MBN7825986.1"/>
    <property type="molecule type" value="Genomic_DNA"/>
</dbReference>
<dbReference type="AlphaFoldDB" id="A0A939DQC8"/>
<reference evidence="2" key="1">
    <citation type="submission" date="2021-03" db="EMBL/GenBank/DDBJ databases">
        <title>novel species isolated from a fishpond in China.</title>
        <authorList>
            <person name="Lu H."/>
            <person name="Cai Z."/>
        </authorList>
    </citation>
    <scope>NUCLEOTIDE SEQUENCE</scope>
    <source>
        <strain evidence="2">JCM 30855</strain>
    </source>
</reference>
<dbReference type="InterPro" id="IPR052165">
    <property type="entry name" value="Membrane_assoc_protease"/>
</dbReference>
<accession>A0A939DQC8</accession>
<dbReference type="Proteomes" id="UP000664654">
    <property type="component" value="Unassembled WGS sequence"/>
</dbReference>
<name>A0A939DQC8_9ALTE</name>
<keyword evidence="1" id="KW-0812">Transmembrane</keyword>
<keyword evidence="3" id="KW-1185">Reference proteome</keyword>
<evidence type="ECO:0000313" key="2">
    <source>
        <dbReference type="EMBL" id="MBN7825986.1"/>
    </source>
</evidence>
<organism evidence="2 3">
    <name type="scientific">Bowmanella dokdonensis</name>
    <dbReference type="NCBI Taxonomy" id="751969"/>
    <lineage>
        <taxon>Bacteria</taxon>
        <taxon>Pseudomonadati</taxon>
        <taxon>Pseudomonadota</taxon>
        <taxon>Gammaproteobacteria</taxon>
        <taxon>Alteromonadales</taxon>
        <taxon>Alteromonadaceae</taxon>
        <taxon>Bowmanella</taxon>
    </lineage>
</organism>
<keyword evidence="1" id="KW-1133">Transmembrane helix</keyword>